<dbReference type="EMBL" id="UINC01126713">
    <property type="protein sequence ID" value="SVD05371.1"/>
    <property type="molecule type" value="Genomic_DNA"/>
</dbReference>
<comment type="cofactor">
    <cofactor evidence="1">
        <name>NADP(+)</name>
        <dbReference type="ChEBI" id="CHEBI:58349"/>
    </cofactor>
</comment>
<evidence type="ECO:0000259" key="5">
    <source>
        <dbReference type="Pfam" id="PF16363"/>
    </source>
</evidence>
<dbReference type="Gene3D" id="3.40.50.720">
    <property type="entry name" value="NAD(P)-binding Rossmann-like Domain"/>
    <property type="match status" value="1"/>
</dbReference>
<dbReference type="InterPro" id="IPR036291">
    <property type="entry name" value="NAD(P)-bd_dom_sf"/>
</dbReference>
<evidence type="ECO:0000256" key="3">
    <source>
        <dbReference type="ARBA" id="ARBA00011989"/>
    </source>
</evidence>
<dbReference type="SUPFAM" id="SSF51735">
    <property type="entry name" value="NAD(P)-binding Rossmann-fold domains"/>
    <property type="match status" value="1"/>
</dbReference>
<evidence type="ECO:0000256" key="2">
    <source>
        <dbReference type="ARBA" id="ARBA00009263"/>
    </source>
</evidence>
<feature type="domain" description="NAD(P)-binding" evidence="5">
    <location>
        <begin position="5"/>
        <end position="266"/>
    </location>
</feature>
<name>A0A382S8V5_9ZZZZ</name>
<dbReference type="InterPro" id="IPR016040">
    <property type="entry name" value="NAD(P)-bd_dom"/>
</dbReference>
<sequence>MKAVIFGVTGQDGSYLSELLLEKGYEVVGVSRRASTDNTERLKGVLDNPQFKFMEGDVTDYISVSRIINDTQPDEVYNLAAQSHVQTSFNEPIHTWRTDAEGPLNILESVRRHALKAKFYQASTSEMFGKTIDSDGYQRETTVLSPQSPYAIAKVAAHHKVGLYRDAYGIFACSGILFNHESERRGEKFVSRKITKWVAEFKNHLDKGGDDEVFPKLRLGNLDAARDWGYAPDYVEAMWMMMQEEKPDDFVIATGISRTVRDFLRMA</sequence>
<dbReference type="Gene3D" id="3.90.25.10">
    <property type="entry name" value="UDP-galactose 4-epimerase, domain 1"/>
    <property type="match status" value="1"/>
</dbReference>
<dbReference type="PANTHER" id="PTHR43715">
    <property type="entry name" value="GDP-MANNOSE 4,6-DEHYDRATASE"/>
    <property type="match status" value="1"/>
</dbReference>
<accession>A0A382S8V5</accession>
<dbReference type="AlphaFoldDB" id="A0A382S8V5"/>
<dbReference type="CDD" id="cd05260">
    <property type="entry name" value="GDP_MD_SDR_e"/>
    <property type="match status" value="1"/>
</dbReference>
<evidence type="ECO:0000256" key="4">
    <source>
        <dbReference type="ARBA" id="ARBA00023239"/>
    </source>
</evidence>
<proteinExistence type="inferred from homology"/>
<dbReference type="PANTHER" id="PTHR43715:SF1">
    <property type="entry name" value="GDP-MANNOSE 4,6 DEHYDRATASE"/>
    <property type="match status" value="1"/>
</dbReference>
<dbReference type="Pfam" id="PF16363">
    <property type="entry name" value="GDP_Man_Dehyd"/>
    <property type="match status" value="1"/>
</dbReference>
<dbReference type="InterPro" id="IPR006368">
    <property type="entry name" value="GDP_Man_deHydtase"/>
</dbReference>
<keyword evidence="4" id="KW-0456">Lyase</keyword>
<dbReference type="GO" id="GO:0008446">
    <property type="term" value="F:GDP-mannose 4,6-dehydratase activity"/>
    <property type="evidence" value="ECO:0007669"/>
    <property type="project" value="UniProtKB-EC"/>
</dbReference>
<dbReference type="FunFam" id="3.40.50.720:FF:000924">
    <property type="entry name" value="GDP-mannose 4,6 dehydratase"/>
    <property type="match status" value="1"/>
</dbReference>
<dbReference type="EC" id="4.2.1.47" evidence="3"/>
<comment type="similarity">
    <text evidence="2">Belongs to the NAD(P)-dependent epimerase/dehydratase family. GDP-mannose 4,6-dehydratase subfamily.</text>
</comment>
<feature type="non-terminal residue" evidence="6">
    <location>
        <position position="267"/>
    </location>
</feature>
<reference evidence="6" key="1">
    <citation type="submission" date="2018-05" db="EMBL/GenBank/DDBJ databases">
        <authorList>
            <person name="Lanie J.A."/>
            <person name="Ng W.-L."/>
            <person name="Kazmierczak K.M."/>
            <person name="Andrzejewski T.M."/>
            <person name="Davidsen T.M."/>
            <person name="Wayne K.J."/>
            <person name="Tettelin H."/>
            <person name="Glass J.I."/>
            <person name="Rusch D."/>
            <person name="Podicherti R."/>
            <person name="Tsui H.-C.T."/>
            <person name="Winkler M.E."/>
        </authorList>
    </citation>
    <scope>NUCLEOTIDE SEQUENCE</scope>
</reference>
<gene>
    <name evidence="6" type="ORF">METZ01_LOCUS358225</name>
</gene>
<protein>
    <recommendedName>
        <fullName evidence="3">GDP-mannose 4,6-dehydratase</fullName>
        <ecNumber evidence="3">4.2.1.47</ecNumber>
    </recommendedName>
</protein>
<evidence type="ECO:0000313" key="6">
    <source>
        <dbReference type="EMBL" id="SVD05371.1"/>
    </source>
</evidence>
<evidence type="ECO:0000256" key="1">
    <source>
        <dbReference type="ARBA" id="ARBA00001937"/>
    </source>
</evidence>
<dbReference type="GO" id="GO:0042351">
    <property type="term" value="P:'de novo' GDP-L-fucose biosynthetic process"/>
    <property type="evidence" value="ECO:0007669"/>
    <property type="project" value="TreeGrafter"/>
</dbReference>
<organism evidence="6">
    <name type="scientific">marine metagenome</name>
    <dbReference type="NCBI Taxonomy" id="408172"/>
    <lineage>
        <taxon>unclassified sequences</taxon>
        <taxon>metagenomes</taxon>
        <taxon>ecological metagenomes</taxon>
    </lineage>
</organism>